<name>A0A4Q7L5Q4_9PSEU</name>
<dbReference type="PANTHER" id="PTHR10628">
    <property type="entry name" value="SIALIDASE"/>
    <property type="match status" value="1"/>
</dbReference>
<dbReference type="EC" id="3.2.1.18" evidence="3"/>
<comment type="caution">
    <text evidence="7">The sequence shown here is derived from an EMBL/GenBank/DDBJ whole genome shotgun (WGS) entry which is preliminary data.</text>
</comment>
<accession>A0A4Q7L5Q4</accession>
<feature type="signal peptide" evidence="5">
    <location>
        <begin position="1"/>
        <end position="30"/>
    </location>
</feature>
<evidence type="ECO:0000256" key="3">
    <source>
        <dbReference type="ARBA" id="ARBA00012733"/>
    </source>
</evidence>
<feature type="domain" description="Sialidase" evidence="6">
    <location>
        <begin position="82"/>
        <end position="393"/>
    </location>
</feature>
<dbReference type="PANTHER" id="PTHR10628:SF30">
    <property type="entry name" value="EXO-ALPHA-SIALIDASE"/>
    <property type="match status" value="1"/>
</dbReference>
<dbReference type="RefSeq" id="WP_130342587.1">
    <property type="nucleotide sequence ID" value="NZ_SGWQ01000001.1"/>
</dbReference>
<dbReference type="EMBL" id="SGWQ01000001">
    <property type="protein sequence ID" value="RZS44979.1"/>
    <property type="molecule type" value="Genomic_DNA"/>
</dbReference>
<comment type="catalytic activity">
    <reaction evidence="1">
        <text>Hydrolysis of alpha-(2-&gt;3)-, alpha-(2-&gt;6)-, alpha-(2-&gt;8)- glycosidic linkages of terminal sialic acid residues in oligosaccharides, glycoproteins, glycolipids, colominic acid and synthetic substrates.</text>
        <dbReference type="EC" id="3.2.1.18"/>
    </reaction>
</comment>
<dbReference type="GO" id="GO:0005737">
    <property type="term" value="C:cytoplasm"/>
    <property type="evidence" value="ECO:0007669"/>
    <property type="project" value="TreeGrafter"/>
</dbReference>
<dbReference type="InterPro" id="IPR011040">
    <property type="entry name" value="Sialidase"/>
</dbReference>
<dbReference type="Gene3D" id="2.120.10.10">
    <property type="match status" value="1"/>
</dbReference>
<feature type="chain" id="PRO_5020339600" description="exo-alpha-sialidase" evidence="5">
    <location>
        <begin position="31"/>
        <end position="428"/>
    </location>
</feature>
<dbReference type="GO" id="GO:0009313">
    <property type="term" value="P:oligosaccharide catabolic process"/>
    <property type="evidence" value="ECO:0007669"/>
    <property type="project" value="TreeGrafter"/>
</dbReference>
<dbReference type="Proteomes" id="UP000294257">
    <property type="component" value="Unassembled WGS sequence"/>
</dbReference>
<feature type="region of interest" description="Disordered" evidence="4">
    <location>
        <begin position="362"/>
        <end position="382"/>
    </location>
</feature>
<gene>
    <name evidence="7" type="ORF">EV193_101861</name>
</gene>
<sequence>MGTRASRWTLAATATALVAAAVATVVTATAASAAADPPDDPAAGHPQSSEGFVLFKGNNAESLNGVSYHTFRIPAVVRTKAGTLLAFAEGRVASHKDFGNINLLYKRGRNDGRKPSDWSGLKQAAGVGMGTWGNPTPVVDRDTGTIWLFLSWNAEDKSQSGGANPDTGKPTTPITKWGERRVFAMKSVDDGETFTGANGEDRPTDLTESLLPKEKPSGEVWDWDAVGPGAGTQTSSGALVIPAQHRNIYSTDHGKTWKPQQLGEQTGEATITQLSNGELYRNDRPTGRSWETAKRRWVSRGTLDGRFSAFQPDDKLLDPRNEASVLQYNTDAPARTIFLNSASTDTRTKMRVRISYDDAQTWPRSRPLSESPIPDSGTEGGYSSMAKTDDFHIGALVETNLRIGDPNSPKSIIFRRFNLSWILHGCEC</sequence>
<evidence type="ECO:0000256" key="2">
    <source>
        <dbReference type="ARBA" id="ARBA00009348"/>
    </source>
</evidence>
<evidence type="ECO:0000313" key="8">
    <source>
        <dbReference type="Proteomes" id="UP000294257"/>
    </source>
</evidence>
<dbReference type="InterPro" id="IPR026856">
    <property type="entry name" value="Sialidase_fam"/>
</dbReference>
<reference evidence="7 8" key="1">
    <citation type="submission" date="2019-02" db="EMBL/GenBank/DDBJ databases">
        <title>Genomic Encyclopedia of Type Strains, Phase IV (KMG-IV): sequencing the most valuable type-strain genomes for metagenomic binning, comparative biology and taxonomic classification.</title>
        <authorList>
            <person name="Goeker M."/>
        </authorList>
    </citation>
    <scope>NUCLEOTIDE SEQUENCE [LARGE SCALE GENOMIC DNA]</scope>
    <source>
        <strain evidence="7 8">DSM 101727</strain>
    </source>
</reference>
<proteinExistence type="inferred from homology"/>
<comment type="similarity">
    <text evidence="2">Belongs to the glycosyl hydrolase 33 family.</text>
</comment>
<keyword evidence="5" id="KW-0732">Signal</keyword>
<dbReference type="CDD" id="cd15482">
    <property type="entry name" value="Sialidase_non-viral"/>
    <property type="match status" value="1"/>
</dbReference>
<dbReference type="SUPFAM" id="SSF50939">
    <property type="entry name" value="Sialidases"/>
    <property type="match status" value="1"/>
</dbReference>
<organism evidence="7 8">
    <name type="scientific">Herbihabitans rhizosphaerae</name>
    <dbReference type="NCBI Taxonomy" id="1872711"/>
    <lineage>
        <taxon>Bacteria</taxon>
        <taxon>Bacillati</taxon>
        <taxon>Actinomycetota</taxon>
        <taxon>Actinomycetes</taxon>
        <taxon>Pseudonocardiales</taxon>
        <taxon>Pseudonocardiaceae</taxon>
        <taxon>Herbihabitans</taxon>
    </lineage>
</organism>
<protein>
    <recommendedName>
        <fullName evidence="3">exo-alpha-sialidase</fullName>
        <ecNumber evidence="3">3.2.1.18</ecNumber>
    </recommendedName>
</protein>
<dbReference type="GO" id="GO:0016020">
    <property type="term" value="C:membrane"/>
    <property type="evidence" value="ECO:0007669"/>
    <property type="project" value="TreeGrafter"/>
</dbReference>
<evidence type="ECO:0000256" key="5">
    <source>
        <dbReference type="SAM" id="SignalP"/>
    </source>
</evidence>
<evidence type="ECO:0000313" key="7">
    <source>
        <dbReference type="EMBL" id="RZS44979.1"/>
    </source>
</evidence>
<dbReference type="AlphaFoldDB" id="A0A4Q7L5Q4"/>
<feature type="compositionally biased region" description="Basic and acidic residues" evidence="4">
    <location>
        <begin position="199"/>
        <end position="212"/>
    </location>
</feature>
<dbReference type="GO" id="GO:0004308">
    <property type="term" value="F:exo-alpha-sialidase activity"/>
    <property type="evidence" value="ECO:0007669"/>
    <property type="project" value="UniProtKB-EC"/>
</dbReference>
<dbReference type="OrthoDB" id="7294637at2"/>
<dbReference type="GO" id="GO:0006689">
    <property type="term" value="P:ganglioside catabolic process"/>
    <property type="evidence" value="ECO:0007669"/>
    <property type="project" value="TreeGrafter"/>
</dbReference>
<keyword evidence="8" id="KW-1185">Reference proteome</keyword>
<evidence type="ECO:0000259" key="6">
    <source>
        <dbReference type="Pfam" id="PF13088"/>
    </source>
</evidence>
<feature type="region of interest" description="Disordered" evidence="4">
    <location>
        <begin position="191"/>
        <end position="212"/>
    </location>
</feature>
<dbReference type="Pfam" id="PF13088">
    <property type="entry name" value="BNR_2"/>
    <property type="match status" value="1"/>
</dbReference>
<evidence type="ECO:0000256" key="1">
    <source>
        <dbReference type="ARBA" id="ARBA00000427"/>
    </source>
</evidence>
<evidence type="ECO:0000256" key="4">
    <source>
        <dbReference type="SAM" id="MobiDB-lite"/>
    </source>
</evidence>
<dbReference type="InterPro" id="IPR036278">
    <property type="entry name" value="Sialidase_sf"/>
</dbReference>